<organism evidence="1 2">
    <name type="scientific">Vaccinium darrowii</name>
    <dbReference type="NCBI Taxonomy" id="229202"/>
    <lineage>
        <taxon>Eukaryota</taxon>
        <taxon>Viridiplantae</taxon>
        <taxon>Streptophyta</taxon>
        <taxon>Embryophyta</taxon>
        <taxon>Tracheophyta</taxon>
        <taxon>Spermatophyta</taxon>
        <taxon>Magnoliopsida</taxon>
        <taxon>eudicotyledons</taxon>
        <taxon>Gunneridae</taxon>
        <taxon>Pentapetalae</taxon>
        <taxon>asterids</taxon>
        <taxon>Ericales</taxon>
        <taxon>Ericaceae</taxon>
        <taxon>Vaccinioideae</taxon>
        <taxon>Vaccinieae</taxon>
        <taxon>Vaccinium</taxon>
    </lineage>
</organism>
<reference evidence="1 2" key="1">
    <citation type="journal article" date="2021" name="Hortic Res">
        <title>High-quality reference genome and annotation aids understanding of berry development for evergreen blueberry (Vaccinium darrowii).</title>
        <authorList>
            <person name="Yu J."/>
            <person name="Hulse-Kemp A.M."/>
            <person name="Babiker E."/>
            <person name="Staton M."/>
        </authorList>
    </citation>
    <scope>NUCLEOTIDE SEQUENCE [LARGE SCALE GENOMIC DNA]</scope>
    <source>
        <strain evidence="2">cv. NJ 8807/NJ 8810</strain>
        <tissue evidence="1">Young leaf</tissue>
    </source>
</reference>
<keyword evidence="2" id="KW-1185">Reference proteome</keyword>
<dbReference type="Proteomes" id="UP000828048">
    <property type="component" value="Chromosome 4"/>
</dbReference>
<name>A0ACB7Z4D9_9ERIC</name>
<dbReference type="EMBL" id="CM037154">
    <property type="protein sequence ID" value="KAH7860539.1"/>
    <property type="molecule type" value="Genomic_DNA"/>
</dbReference>
<proteinExistence type="predicted"/>
<protein>
    <submittedName>
        <fullName evidence="1">Uncharacterized protein</fullName>
    </submittedName>
</protein>
<gene>
    <name evidence="1" type="ORF">Vadar_014670</name>
</gene>
<comment type="caution">
    <text evidence="1">The sequence shown here is derived from an EMBL/GenBank/DDBJ whole genome shotgun (WGS) entry which is preliminary data.</text>
</comment>
<evidence type="ECO:0000313" key="2">
    <source>
        <dbReference type="Proteomes" id="UP000828048"/>
    </source>
</evidence>
<sequence length="1363" mass="152498">MDTKPEEVPVAGVGDPRQTEERPRVRRRLVQSTLFPQKSPETATEKEDQDCDQEDLNGGEEENNQGKKKNNRKGKATTSSTNVAVIGKGIPTWREGEKDSLPIAKSDVFLQASQIQGQHPQEEQQCVVSPEANDRTCSPVEAADMKTPRQLKRRVNSTPKKKHTQTTPKKCMKNSGLKESCLEHVSDTQSGNLTQPVPDLWLEAKMKAEEDVRIFGGRQIHPFFSSTKMTKNFKETTDLERNWCSVVGKEKRPALSPIHVFEKVQDDVGTLDWGNWILSERSFNSSNCDLKTACSAVSEGSVNSLHFDDSLILYPSRASLPQSEEVIYLDQSPVQEHRHAILAISADAPAVLFEDFDVGHGHAGHIRNSDAESEGRFLRERMKTYHDVCGNHPVNSLWTNKYLPEKAIEVCGNGESVNFLSEWLRLWHERGSRSSKDLSVGKNLAVRDGDYDCYQSDCDSENRDEDSSLKNVLLVTGPVGSGKSAAIYACAREQGFHVIEVSASDWRTRALVMQRFEGGVESHSVQRILKTPVGTESKLIPKSFPFFPYTTEVQGSANEVFELIPLSDEEEETQNKTRTPEKFVSRANGTSTDQTASKPLILFEDVDAILSEDHGLIATIQKLAETAKRPIILTSNNHSPVLPNNLDRLELSFAVPSMKELLCHMHMVCTAEKAQIQPYLVERFIRCCRGDIRKTLMHLQFWCQGQRERKGSEEQRKYGPLLFDLDAGHQILPKIIPWCYPSQLSEIVEKEITNSLLMMEESSKLMEVIVEGDPNISAMQKRPKRRKSETDGIEAKKEAILRRHCPLQDGNELETRFTSACEFSSSSGSPVAFTRRNSRRKLETVSSSDSGSDDVNDKFPVIRDKPYEHTNSGTLLEVDRKSPSCCLETGMCFGPTPEQLLNSDAKLEEIFSLCLGSPLYTQIDGIHKSVDVSCVPESSFVPETEVDGGTSLFNRTVSSCHDGDVMEEVSMFNDSILNMHAVETNNHTQYVSGLHNNPEMVENFNSSMESAHEEEVGDTNNEHVGAVLRGYPVMDECSRMDFSRGAKSKEKPSSSVLMDSVQETWRRIRGSHTDLRQYVTLEEKNASQVLKLAYGMCNLISEADELLGDCHQLICDSLEPSMVPHEKTHSFSWYEDQLWMASTIAQHGMCFYSKEIAAVVSSSGSVSKMDLASEMLASSRNTMALGKLVGQDMGIENSRMGSVNSVSHIPSELDSCVSSVIRSIVPSRLYLATKGDASFYEYLSSLGQISRSEASRLSESIDNTKQKRVRVARNYLSNGAWMLSPDDISLLGQYHCYGKGMQNCWMKNEKERGLRSSWKSRCPPKFIFINCYSGIVLRLYSSKVSEKLGIVSMEIGLVCLFEV</sequence>
<accession>A0ACB7Z4D9</accession>
<evidence type="ECO:0000313" key="1">
    <source>
        <dbReference type="EMBL" id="KAH7860539.1"/>
    </source>
</evidence>